<dbReference type="AlphaFoldDB" id="A0A671SQT3"/>
<evidence type="ECO:0008006" key="6">
    <source>
        <dbReference type="Google" id="ProtNLM"/>
    </source>
</evidence>
<evidence type="ECO:0000256" key="2">
    <source>
        <dbReference type="SAM" id="Phobius"/>
    </source>
</evidence>
<dbReference type="KEGG" id="sanh:107654133"/>
<accession>A0A671SQT3</accession>
<evidence type="ECO:0000313" key="5">
    <source>
        <dbReference type="Proteomes" id="UP000472260"/>
    </source>
</evidence>
<feature type="compositionally biased region" description="Polar residues" evidence="1">
    <location>
        <begin position="125"/>
        <end position="145"/>
    </location>
</feature>
<dbReference type="Ensembl" id="ENSSANT00000104704.1">
    <property type="protein sequence ID" value="ENSSANP00000098615.1"/>
    <property type="gene ID" value="ENSSANG00000048529.1"/>
</dbReference>
<feature type="signal peptide" evidence="3">
    <location>
        <begin position="1"/>
        <end position="30"/>
    </location>
</feature>
<dbReference type="InterPro" id="IPR041056">
    <property type="entry name" value="DUF5585"/>
</dbReference>
<proteinExistence type="predicted"/>
<dbReference type="Proteomes" id="UP000472260">
    <property type="component" value="Unassembled WGS sequence"/>
</dbReference>
<reference evidence="4" key="1">
    <citation type="submission" date="2025-08" db="UniProtKB">
        <authorList>
            <consortium name="Ensembl"/>
        </authorList>
    </citation>
    <scope>IDENTIFICATION</scope>
</reference>
<reference evidence="4" key="2">
    <citation type="submission" date="2025-09" db="UniProtKB">
        <authorList>
            <consortium name="Ensembl"/>
        </authorList>
    </citation>
    <scope>IDENTIFICATION</scope>
</reference>
<keyword evidence="2" id="KW-0472">Membrane</keyword>
<organism evidence="4 5">
    <name type="scientific">Sinocyclocheilus anshuiensis</name>
    <dbReference type="NCBI Taxonomy" id="1608454"/>
    <lineage>
        <taxon>Eukaryota</taxon>
        <taxon>Metazoa</taxon>
        <taxon>Chordata</taxon>
        <taxon>Craniata</taxon>
        <taxon>Vertebrata</taxon>
        <taxon>Euteleostomi</taxon>
        <taxon>Actinopterygii</taxon>
        <taxon>Neopterygii</taxon>
        <taxon>Teleostei</taxon>
        <taxon>Ostariophysi</taxon>
        <taxon>Cypriniformes</taxon>
        <taxon>Cyprinidae</taxon>
        <taxon>Cyprininae</taxon>
        <taxon>Sinocyclocheilus</taxon>
    </lineage>
</organism>
<keyword evidence="3" id="KW-0732">Signal</keyword>
<feature type="region of interest" description="Disordered" evidence="1">
    <location>
        <begin position="255"/>
        <end position="354"/>
    </location>
</feature>
<feature type="region of interest" description="Disordered" evidence="1">
    <location>
        <begin position="115"/>
        <end position="145"/>
    </location>
</feature>
<evidence type="ECO:0000256" key="1">
    <source>
        <dbReference type="SAM" id="MobiDB-lite"/>
    </source>
</evidence>
<feature type="compositionally biased region" description="Polar residues" evidence="1">
    <location>
        <begin position="330"/>
        <end position="351"/>
    </location>
</feature>
<feature type="transmembrane region" description="Helical" evidence="2">
    <location>
        <begin position="391"/>
        <end position="410"/>
    </location>
</feature>
<feature type="chain" id="PRO_5025612096" description="MANSC domain-containing protein" evidence="3">
    <location>
        <begin position="31"/>
        <end position="438"/>
    </location>
</feature>
<dbReference type="GeneID" id="107654133"/>
<feature type="compositionally biased region" description="Low complexity" evidence="1">
    <location>
        <begin position="312"/>
        <end position="329"/>
    </location>
</feature>
<feature type="region of interest" description="Disordered" evidence="1">
    <location>
        <begin position="177"/>
        <end position="200"/>
    </location>
</feature>
<gene>
    <name evidence="4" type="primary">LOC107654133</name>
</gene>
<evidence type="ECO:0000256" key="3">
    <source>
        <dbReference type="SAM" id="SignalP"/>
    </source>
</evidence>
<feature type="compositionally biased region" description="Polar residues" evidence="1">
    <location>
        <begin position="185"/>
        <end position="200"/>
    </location>
</feature>
<protein>
    <recommendedName>
        <fullName evidence="6">MANSC domain-containing protein</fullName>
    </recommendedName>
</protein>
<feature type="compositionally biased region" description="Low complexity" evidence="1">
    <location>
        <begin position="255"/>
        <end position="291"/>
    </location>
</feature>
<keyword evidence="2" id="KW-0812">Transmembrane</keyword>
<evidence type="ECO:0000313" key="4">
    <source>
        <dbReference type="Ensembl" id="ENSSANP00000098615.1"/>
    </source>
</evidence>
<sequence length="438" mass="46137">MVSATHVIMTVHPVLVLLPILGLIVLPCTPLPLENGLRIVANVTVDDPGACGLNYCPKGEVCWKAIVNTKQSVCFLISCPNNTQNFSCENVTNFNDLLVELGVITNDSIHVGKNQTDKSALPYQSAGTSSSSNGTQPLPTEPNVSISRTFTTTDPATFTKPNFVFADSIHVGKNQTDKSALPYQSDGTSSSSNGTQPLPTEPNISISMTSTTTDPATLQINFTTITTTNLQTTPTEKAATTDAVAKPAITATIPTTPAVTSTTTTTPKPTTTSPKPSPTTTSTTTTTTTVAQIIIPKQSSSPSPSPSGTNMSASISPSVPTTPSFTPSTKLIQTSAASSDQKKPSQTMSKTSLSPSVVVSALPKDIPKGDQVMIEVARDPLTSHLLNTSSLLAVLLFGLLFFVVTVALILKQAYESYKRKDYTLVDYLINGMYSDSGV</sequence>
<keyword evidence="5" id="KW-1185">Reference proteome</keyword>
<dbReference type="OrthoDB" id="10071013at2759"/>
<keyword evidence="2" id="KW-1133">Transmembrane helix</keyword>
<name>A0A671SQT3_9TELE</name>
<dbReference type="RefSeq" id="XP_016296554.1">
    <property type="nucleotide sequence ID" value="XM_016441068.1"/>
</dbReference>
<dbReference type="Pfam" id="PF17823">
    <property type="entry name" value="DUF5585"/>
    <property type="match status" value="1"/>
</dbReference>